<evidence type="ECO:0000313" key="3">
    <source>
        <dbReference type="EMBL" id="GBM67563.1"/>
    </source>
</evidence>
<dbReference type="Proteomes" id="UP000499080">
    <property type="component" value="Unassembled WGS sequence"/>
</dbReference>
<evidence type="ECO:0000313" key="4">
    <source>
        <dbReference type="Proteomes" id="UP000499080"/>
    </source>
</evidence>
<feature type="domain" description="Transposable element P transposase-like RNase H C-terminal" evidence="2">
    <location>
        <begin position="190"/>
        <end position="224"/>
    </location>
</feature>
<gene>
    <name evidence="3" type="primary">THAP9_32</name>
    <name evidence="3" type="ORF">AVEN_73695_1</name>
</gene>
<dbReference type="PANTHER" id="PTHR47577">
    <property type="entry name" value="THAP DOMAIN-CONTAINING PROTEIN 6"/>
    <property type="match status" value="1"/>
</dbReference>
<proteinExistence type="predicted"/>
<evidence type="ECO:0000259" key="1">
    <source>
        <dbReference type="Pfam" id="PF21788"/>
    </source>
</evidence>
<reference evidence="3 4" key="1">
    <citation type="journal article" date="2019" name="Sci. Rep.">
        <title>Orb-weaving spider Araneus ventricosus genome elucidates the spidroin gene catalogue.</title>
        <authorList>
            <person name="Kono N."/>
            <person name="Nakamura H."/>
            <person name="Ohtoshi R."/>
            <person name="Moran D.A.P."/>
            <person name="Shinohara A."/>
            <person name="Yoshida Y."/>
            <person name="Fujiwara M."/>
            <person name="Mori M."/>
            <person name="Tomita M."/>
            <person name="Arakawa K."/>
        </authorList>
    </citation>
    <scope>NUCLEOTIDE SEQUENCE [LARGE SCALE GENOMIC DNA]</scope>
</reference>
<dbReference type="AlphaFoldDB" id="A0A4Y2HQX6"/>
<comment type="caution">
    <text evidence="3">The sequence shown here is derived from an EMBL/GenBank/DDBJ whole genome shotgun (WGS) entry which is preliminary data.</text>
</comment>
<accession>A0A4Y2HQX6</accession>
<dbReference type="InterPro" id="IPR048367">
    <property type="entry name" value="TNP-like_RNaseH_C"/>
</dbReference>
<sequence>MLKLVRNTLGEKKSLFSTDLIDWKYIEALHKLQQSENLHLTNQLRASHINFTKQKMKVKLAAQLFSLSVADAIEYCNVKLKLKEFENSEATVEFLRIFNNLFDLLNSKSVWQRGFKWAISKENAKTCFVFLHKAELYIHNLKESRNGPSILLSRRKTGFLGFLTCAQSLRSIFNRLVCCKDPVLIYFPTYKLSQDHIELLFSSICFHGGSNDNPTARQFRAAYRKLLINSEIKAAVIFAAEVLKCEETSSH</sequence>
<name>A0A4Y2HQX6_ARAVE</name>
<dbReference type="OrthoDB" id="6489732at2759"/>
<protein>
    <submittedName>
        <fullName evidence="3">DNA transposase THAP9</fullName>
    </submittedName>
</protein>
<evidence type="ECO:0000259" key="2">
    <source>
        <dbReference type="Pfam" id="PF21789"/>
    </source>
</evidence>
<dbReference type="EMBL" id="BGPR01002090">
    <property type="protein sequence ID" value="GBM67563.1"/>
    <property type="molecule type" value="Genomic_DNA"/>
</dbReference>
<dbReference type="Pfam" id="PF21788">
    <property type="entry name" value="TNP-like_GBD"/>
    <property type="match status" value="1"/>
</dbReference>
<keyword evidence="4" id="KW-1185">Reference proteome</keyword>
<dbReference type="Pfam" id="PF21789">
    <property type="entry name" value="TNP-like_RNaseH_C"/>
    <property type="match status" value="1"/>
</dbReference>
<dbReference type="PANTHER" id="PTHR47577:SF2">
    <property type="entry name" value="THAP DOMAIN CONTAINING 9"/>
    <property type="match status" value="1"/>
</dbReference>
<dbReference type="InterPro" id="IPR048366">
    <property type="entry name" value="TNP-like_GBD"/>
</dbReference>
<feature type="domain" description="Transposable element P transposase-like GTP-binding insertion" evidence="1">
    <location>
        <begin position="1"/>
        <end position="116"/>
    </location>
</feature>
<organism evidence="3 4">
    <name type="scientific">Araneus ventricosus</name>
    <name type="common">Orbweaver spider</name>
    <name type="synonym">Epeira ventricosa</name>
    <dbReference type="NCBI Taxonomy" id="182803"/>
    <lineage>
        <taxon>Eukaryota</taxon>
        <taxon>Metazoa</taxon>
        <taxon>Ecdysozoa</taxon>
        <taxon>Arthropoda</taxon>
        <taxon>Chelicerata</taxon>
        <taxon>Arachnida</taxon>
        <taxon>Araneae</taxon>
        <taxon>Araneomorphae</taxon>
        <taxon>Entelegynae</taxon>
        <taxon>Araneoidea</taxon>
        <taxon>Araneidae</taxon>
        <taxon>Araneus</taxon>
    </lineage>
</organism>